<protein>
    <submittedName>
        <fullName evidence="2">Uncharacterized protein</fullName>
    </submittedName>
</protein>
<keyword evidence="1" id="KW-0175">Coiled coil</keyword>
<organism evidence="2 3">
    <name type="scientific">Metabacillus endolithicus</name>
    <dbReference type="NCBI Taxonomy" id="1535204"/>
    <lineage>
        <taxon>Bacteria</taxon>
        <taxon>Bacillati</taxon>
        <taxon>Bacillota</taxon>
        <taxon>Bacilli</taxon>
        <taxon>Bacillales</taxon>
        <taxon>Bacillaceae</taxon>
        <taxon>Metabacillus</taxon>
    </lineage>
</organism>
<comment type="caution">
    <text evidence="2">The sequence shown here is derived from an EMBL/GenBank/DDBJ whole genome shotgun (WGS) entry which is preliminary data.</text>
</comment>
<accession>A0ABW5BY47</accession>
<dbReference type="EMBL" id="JBHUIK010000002">
    <property type="protein sequence ID" value="MFD2214445.1"/>
    <property type="molecule type" value="Genomic_DNA"/>
</dbReference>
<evidence type="ECO:0000313" key="2">
    <source>
        <dbReference type="EMBL" id="MFD2214445.1"/>
    </source>
</evidence>
<name>A0ABW5BY47_9BACI</name>
<dbReference type="RefSeq" id="WP_247343694.1">
    <property type="nucleotide sequence ID" value="NZ_CP095550.1"/>
</dbReference>
<sequence>MVYIKNDQHPLLYKHSAEVKATSNQDSYRRNYLQEFIHAQQNINSQLRNASTQVNTLVHETKVEQQHHFDQLSKKIENQEERTTPLLDNIHKQEEAYKVLLERFESIEMFNQELLKKYEDEGLLNQAIVDQLTIQDTAVQNLSIRLEKFGENHDNLNNKLAEQNEINEQVLKTVEIQEAFHKTILQKLEQQEAINLKTSREVDSLKATLFERISYVIDKIEENYRSVTGFINQFFTKTHIIPKKTADTDRKQKETTLNK</sequence>
<proteinExistence type="predicted"/>
<evidence type="ECO:0000256" key="1">
    <source>
        <dbReference type="SAM" id="Coils"/>
    </source>
</evidence>
<reference evidence="3" key="1">
    <citation type="journal article" date="2019" name="Int. J. Syst. Evol. Microbiol.">
        <title>The Global Catalogue of Microorganisms (GCM) 10K type strain sequencing project: providing services to taxonomists for standard genome sequencing and annotation.</title>
        <authorList>
            <consortium name="The Broad Institute Genomics Platform"/>
            <consortium name="The Broad Institute Genome Sequencing Center for Infectious Disease"/>
            <person name="Wu L."/>
            <person name="Ma J."/>
        </authorList>
    </citation>
    <scope>NUCLEOTIDE SEQUENCE [LARGE SCALE GENOMIC DNA]</scope>
    <source>
        <strain evidence="3">CGMCC 1.15474</strain>
    </source>
</reference>
<gene>
    <name evidence="2" type="ORF">ACFSKK_12200</name>
</gene>
<evidence type="ECO:0000313" key="3">
    <source>
        <dbReference type="Proteomes" id="UP001597318"/>
    </source>
</evidence>
<dbReference type="Proteomes" id="UP001597318">
    <property type="component" value="Unassembled WGS sequence"/>
</dbReference>
<feature type="coiled-coil region" evidence="1">
    <location>
        <begin position="139"/>
        <end position="173"/>
    </location>
</feature>
<keyword evidence="3" id="KW-1185">Reference proteome</keyword>